<evidence type="ECO:0000313" key="3">
    <source>
        <dbReference type="EMBL" id="CAG8810720.1"/>
    </source>
</evidence>
<dbReference type="Proteomes" id="UP000789901">
    <property type="component" value="Unassembled WGS sequence"/>
</dbReference>
<dbReference type="EMBL" id="CAJVQB010027539">
    <property type="protein sequence ID" value="CAG8810720.1"/>
    <property type="molecule type" value="Genomic_DNA"/>
</dbReference>
<accession>A0ABN7W0L4</accession>
<keyword evidence="2" id="KW-1133">Transmembrane helix</keyword>
<sequence length="125" mass="14622">MFVSGPINLRKHLYKRQQFTSLTDNTTFITSMIVIAAILGLLLIVVIVVIVLYRRRRNRRRISDSRLKPLQLVQNEPLLKDDGNSKGNKFRKDNRHSFPSNKNVRKFEIRLSMPVELAKPTKEYT</sequence>
<keyword evidence="2" id="KW-0812">Transmembrane</keyword>
<evidence type="ECO:0000313" key="4">
    <source>
        <dbReference type="Proteomes" id="UP000789901"/>
    </source>
</evidence>
<protein>
    <submittedName>
        <fullName evidence="3">17753_t:CDS:1</fullName>
    </submittedName>
</protein>
<gene>
    <name evidence="3" type="ORF">GMARGA_LOCUS25158</name>
</gene>
<keyword evidence="2" id="KW-0472">Membrane</keyword>
<name>A0ABN7W0L4_GIGMA</name>
<proteinExistence type="predicted"/>
<feature type="region of interest" description="Disordered" evidence="1">
    <location>
        <begin position="78"/>
        <end position="102"/>
    </location>
</feature>
<reference evidence="3 4" key="1">
    <citation type="submission" date="2021-06" db="EMBL/GenBank/DDBJ databases">
        <authorList>
            <person name="Kallberg Y."/>
            <person name="Tangrot J."/>
            <person name="Rosling A."/>
        </authorList>
    </citation>
    <scope>NUCLEOTIDE SEQUENCE [LARGE SCALE GENOMIC DNA]</scope>
    <source>
        <strain evidence="3 4">120-4 pot B 10/14</strain>
    </source>
</reference>
<organism evidence="3 4">
    <name type="scientific">Gigaspora margarita</name>
    <dbReference type="NCBI Taxonomy" id="4874"/>
    <lineage>
        <taxon>Eukaryota</taxon>
        <taxon>Fungi</taxon>
        <taxon>Fungi incertae sedis</taxon>
        <taxon>Mucoromycota</taxon>
        <taxon>Glomeromycotina</taxon>
        <taxon>Glomeromycetes</taxon>
        <taxon>Diversisporales</taxon>
        <taxon>Gigasporaceae</taxon>
        <taxon>Gigaspora</taxon>
    </lineage>
</organism>
<comment type="caution">
    <text evidence="3">The sequence shown here is derived from an EMBL/GenBank/DDBJ whole genome shotgun (WGS) entry which is preliminary data.</text>
</comment>
<feature type="transmembrane region" description="Helical" evidence="2">
    <location>
        <begin position="28"/>
        <end position="53"/>
    </location>
</feature>
<evidence type="ECO:0000256" key="1">
    <source>
        <dbReference type="SAM" id="MobiDB-lite"/>
    </source>
</evidence>
<keyword evidence="4" id="KW-1185">Reference proteome</keyword>
<feature type="non-terminal residue" evidence="3">
    <location>
        <position position="125"/>
    </location>
</feature>
<evidence type="ECO:0000256" key="2">
    <source>
        <dbReference type="SAM" id="Phobius"/>
    </source>
</evidence>